<proteinExistence type="predicted"/>
<protein>
    <submittedName>
        <fullName evidence="3">Uncharacterized protein</fullName>
    </submittedName>
</protein>
<evidence type="ECO:0000313" key="4">
    <source>
        <dbReference type="Proteomes" id="UP001215280"/>
    </source>
</evidence>
<evidence type="ECO:0000256" key="1">
    <source>
        <dbReference type="SAM" id="Coils"/>
    </source>
</evidence>
<keyword evidence="4" id="KW-1185">Reference proteome</keyword>
<name>A0AAD7KCP7_9AGAR</name>
<accession>A0AAD7KCP7</accession>
<gene>
    <name evidence="3" type="ORF">DFH07DRAFT_1017665</name>
</gene>
<feature type="transmembrane region" description="Helical" evidence="2">
    <location>
        <begin position="31"/>
        <end position="53"/>
    </location>
</feature>
<sequence length="507" mass="55728">MRNRHKRSKIGRLTDIASCFRSPISRTPHKMNFFSFFITLISSVLVKLGHLLLRDTTSNKGFMDLVYTVAVLSAELAGTQAAASELFDLSLDLQCWIIALAKEAETQKETAEHDRHIANDQAGTIELGTACVLSLLEEIAVSEARARISQFELIDENAVKEERIRSQASELKALREAHVAAQAQIATLEAVLRKSDLAHQVELSKVIRDNTARQLARAQDNEVQASKIEELSSTIDILKAGAAAALIEKAHQDARAATDAKEIRRKARKIKVLEAKIISMEKGAEEALVREGEQTKQLEEQATQIRALQDEVKQAKVVMKKGAAQALVKETKDTRQLDEQASYIRGLQAEVKQARADAMDRATTAIDEGLGLAEHIREVEIRALKAEERVASLQKEQVMATEKAERTIAELAARHAREVASTQVPPTIPHSTGGCAHPFTPAFVVRAQSAFAQASIAAPGNFGHIQSGRKIVRRGGSSQVTPLLLPAWPESRGRVEDARASKRLRRD</sequence>
<keyword evidence="2" id="KW-1133">Transmembrane helix</keyword>
<dbReference type="Proteomes" id="UP001215280">
    <property type="component" value="Unassembled WGS sequence"/>
</dbReference>
<evidence type="ECO:0000256" key="2">
    <source>
        <dbReference type="SAM" id="Phobius"/>
    </source>
</evidence>
<feature type="coiled-coil region" evidence="1">
    <location>
        <begin position="376"/>
        <end position="403"/>
    </location>
</feature>
<reference evidence="3" key="1">
    <citation type="submission" date="2023-03" db="EMBL/GenBank/DDBJ databases">
        <title>Massive genome expansion in bonnet fungi (Mycena s.s.) driven by repeated elements and novel gene families across ecological guilds.</title>
        <authorList>
            <consortium name="Lawrence Berkeley National Laboratory"/>
            <person name="Harder C.B."/>
            <person name="Miyauchi S."/>
            <person name="Viragh M."/>
            <person name="Kuo A."/>
            <person name="Thoen E."/>
            <person name="Andreopoulos B."/>
            <person name="Lu D."/>
            <person name="Skrede I."/>
            <person name="Drula E."/>
            <person name="Henrissat B."/>
            <person name="Morin E."/>
            <person name="Kohler A."/>
            <person name="Barry K."/>
            <person name="LaButti K."/>
            <person name="Morin E."/>
            <person name="Salamov A."/>
            <person name="Lipzen A."/>
            <person name="Mereny Z."/>
            <person name="Hegedus B."/>
            <person name="Baldrian P."/>
            <person name="Stursova M."/>
            <person name="Weitz H."/>
            <person name="Taylor A."/>
            <person name="Grigoriev I.V."/>
            <person name="Nagy L.G."/>
            <person name="Martin F."/>
            <person name="Kauserud H."/>
        </authorList>
    </citation>
    <scope>NUCLEOTIDE SEQUENCE</scope>
    <source>
        <strain evidence="3">CBHHK188m</strain>
    </source>
</reference>
<dbReference type="AlphaFoldDB" id="A0AAD7KCP7"/>
<evidence type="ECO:0000313" key="3">
    <source>
        <dbReference type="EMBL" id="KAJ7781876.1"/>
    </source>
</evidence>
<organism evidence="3 4">
    <name type="scientific">Mycena maculata</name>
    <dbReference type="NCBI Taxonomy" id="230809"/>
    <lineage>
        <taxon>Eukaryota</taxon>
        <taxon>Fungi</taxon>
        <taxon>Dikarya</taxon>
        <taxon>Basidiomycota</taxon>
        <taxon>Agaricomycotina</taxon>
        <taxon>Agaricomycetes</taxon>
        <taxon>Agaricomycetidae</taxon>
        <taxon>Agaricales</taxon>
        <taxon>Marasmiineae</taxon>
        <taxon>Mycenaceae</taxon>
        <taxon>Mycena</taxon>
    </lineage>
</organism>
<keyword evidence="2" id="KW-0472">Membrane</keyword>
<dbReference type="EMBL" id="JARJLG010000004">
    <property type="protein sequence ID" value="KAJ7781876.1"/>
    <property type="molecule type" value="Genomic_DNA"/>
</dbReference>
<keyword evidence="1" id="KW-0175">Coiled coil</keyword>
<keyword evidence="2" id="KW-0812">Transmembrane</keyword>
<comment type="caution">
    <text evidence="3">The sequence shown here is derived from an EMBL/GenBank/DDBJ whole genome shotgun (WGS) entry which is preliminary data.</text>
</comment>
<feature type="coiled-coil region" evidence="1">
    <location>
        <begin position="157"/>
        <end position="191"/>
    </location>
</feature>